<dbReference type="Gene3D" id="3.40.190.10">
    <property type="entry name" value="Periplasmic binding protein-like II"/>
    <property type="match status" value="1"/>
</dbReference>
<evidence type="ECO:0000256" key="1">
    <source>
        <dbReference type="SAM" id="SignalP"/>
    </source>
</evidence>
<feature type="chain" id="PRO_5038784189" evidence="1">
    <location>
        <begin position="27"/>
        <end position="440"/>
    </location>
</feature>
<evidence type="ECO:0000313" key="3">
    <source>
        <dbReference type="Proteomes" id="UP000018896"/>
    </source>
</evidence>
<dbReference type="InterPro" id="IPR006059">
    <property type="entry name" value="SBP"/>
</dbReference>
<feature type="signal peptide" evidence="1">
    <location>
        <begin position="1"/>
        <end position="26"/>
    </location>
</feature>
<gene>
    <name evidence="2" type="ORF">JCM9157_4655</name>
</gene>
<dbReference type="SUPFAM" id="SSF53850">
    <property type="entry name" value="Periplasmic binding protein-like II"/>
    <property type="match status" value="1"/>
</dbReference>
<dbReference type="PROSITE" id="PS51257">
    <property type="entry name" value="PROKAR_LIPOPROTEIN"/>
    <property type="match status" value="1"/>
</dbReference>
<protein>
    <submittedName>
        <fullName evidence="2">Extracellular solute-binding protein</fullName>
    </submittedName>
</protein>
<name>W4QZ09_HALA3</name>
<sequence>MFRGILEIKKFFKFATAAALSVGLLAACGGQDDAAPAPAEGESEQIGNENAEVELVFWEFGNTGYDALIEQYVADNPHVSINLQNSDMNDLHDNLFTSISAGSGAPDIAMVETGSIERFKGARDAFVNLYDHGANDVEGNFLDWVWRDGESAEGDFMFGLPTDIGPTVMFYRTDVFEEAGFDSTPEAVSELVSTWDDFERVATEINEATGALMADSFELIYNARRDQATQQYFNADNELIVDEHDQIKDGYNYTARLLDQGLVGNIPLWTPEWFSGMGDGSYATMLAPAWMQGVIKDNEPNEGVWSITTMPEGAGNWGGSYLTVPAETEHAEEAYKFIEWLTAPEQQLQAFLGYGLFPSAPAVYEMPDFEGFTDEYFGGIATAQVFGEAAQAVQQVFKGRNFYPVDDEFKEALDNISAGSDPEAEWEAALERINRILERQ</sequence>
<dbReference type="OrthoDB" id="9768630at2"/>
<keyword evidence="3" id="KW-1185">Reference proteome</keyword>
<dbReference type="InterPro" id="IPR050490">
    <property type="entry name" value="Bact_solute-bd_prot1"/>
</dbReference>
<dbReference type="Pfam" id="PF13416">
    <property type="entry name" value="SBP_bac_8"/>
    <property type="match status" value="1"/>
</dbReference>
<dbReference type="PANTHER" id="PTHR43649">
    <property type="entry name" value="ARABINOSE-BINDING PROTEIN-RELATED"/>
    <property type="match status" value="1"/>
</dbReference>
<accession>W4QZ09</accession>
<dbReference type="Proteomes" id="UP000018896">
    <property type="component" value="Unassembled WGS sequence"/>
</dbReference>
<dbReference type="AlphaFoldDB" id="W4QZ09"/>
<organism evidence="2 3">
    <name type="scientific">Halalkalibacter akibai (strain ATCC 43226 / DSM 21942 / CIP 109018 / JCM 9157 / 1139)</name>
    <name type="common">Bacillus akibai</name>
    <dbReference type="NCBI Taxonomy" id="1236973"/>
    <lineage>
        <taxon>Bacteria</taxon>
        <taxon>Bacillati</taxon>
        <taxon>Bacillota</taxon>
        <taxon>Bacilli</taxon>
        <taxon>Bacillales</taxon>
        <taxon>Bacillaceae</taxon>
        <taxon>Halalkalibacter</taxon>
    </lineage>
</organism>
<comment type="caution">
    <text evidence="2">The sequence shown here is derived from an EMBL/GenBank/DDBJ whole genome shotgun (WGS) entry which is preliminary data.</text>
</comment>
<dbReference type="PANTHER" id="PTHR43649:SF32">
    <property type="entry name" value="SUGAR BINDING SECRETED PROTEIN"/>
    <property type="match status" value="1"/>
</dbReference>
<keyword evidence="1" id="KW-0732">Signal</keyword>
<dbReference type="EMBL" id="BAUV01000069">
    <property type="protein sequence ID" value="GAE37380.1"/>
    <property type="molecule type" value="Genomic_DNA"/>
</dbReference>
<proteinExistence type="predicted"/>
<dbReference type="eggNOG" id="COG1653">
    <property type="taxonomic scope" value="Bacteria"/>
</dbReference>
<dbReference type="STRING" id="1236973.JCM9157_4655"/>
<dbReference type="RefSeq" id="WP_148296936.1">
    <property type="nucleotide sequence ID" value="NZ_BAUV01000069.1"/>
</dbReference>
<evidence type="ECO:0000313" key="2">
    <source>
        <dbReference type="EMBL" id="GAE37380.1"/>
    </source>
</evidence>
<reference evidence="2 3" key="1">
    <citation type="journal article" date="2014" name="Genome Announc.">
        <title>Draft Genome Sequences of Three Alkaliphilic Bacillus Strains, Bacillus wakoensis JCM 9140T, Bacillus akibai JCM 9157T, and Bacillus hemicellulosilyticus JCM 9152T.</title>
        <authorList>
            <person name="Yuki M."/>
            <person name="Oshima K."/>
            <person name="Suda W."/>
            <person name="Oshida Y."/>
            <person name="Kitamura K."/>
            <person name="Iida T."/>
            <person name="Hattori M."/>
            <person name="Ohkuma M."/>
        </authorList>
    </citation>
    <scope>NUCLEOTIDE SEQUENCE [LARGE SCALE GENOMIC DNA]</scope>
    <source>
        <strain evidence="2 3">JCM 9157</strain>
    </source>
</reference>